<dbReference type="InterPro" id="IPR022147">
    <property type="entry name" value="GSIII_N"/>
</dbReference>
<dbReference type="Gene3D" id="1.20.120.1560">
    <property type="match status" value="1"/>
</dbReference>
<evidence type="ECO:0000256" key="1">
    <source>
        <dbReference type="PROSITE-ProRule" id="PRU01330"/>
    </source>
</evidence>
<feature type="domain" description="GS beta-grasp" evidence="4">
    <location>
        <begin position="73"/>
        <end position="167"/>
    </location>
</feature>
<proteinExistence type="inferred from homology"/>
<dbReference type="InterPro" id="IPR027303">
    <property type="entry name" value="Gln_synth_gly_rich_site"/>
</dbReference>
<dbReference type="EMBL" id="JADINA010000019">
    <property type="protein sequence ID" value="MBO8426227.1"/>
    <property type="molecule type" value="Genomic_DNA"/>
</dbReference>
<keyword evidence="3" id="KW-0175">Coiled coil</keyword>
<dbReference type="InterPro" id="IPR040577">
    <property type="entry name" value="Gln-synt_C"/>
</dbReference>
<dbReference type="InterPro" id="IPR052725">
    <property type="entry name" value="GS_Type-3"/>
</dbReference>
<comment type="caution">
    <text evidence="6">The sequence shown here is derived from an EMBL/GenBank/DDBJ whole genome shotgun (WGS) entry which is preliminary data.</text>
</comment>
<comment type="similarity">
    <text evidence="1 2">Belongs to the glutamine synthetase family.</text>
</comment>
<dbReference type="Pfam" id="PF12437">
    <property type="entry name" value="GSIII_N"/>
    <property type="match status" value="1"/>
</dbReference>
<dbReference type="Proteomes" id="UP000823634">
    <property type="component" value="Unassembled WGS sequence"/>
</dbReference>
<evidence type="ECO:0000313" key="7">
    <source>
        <dbReference type="Proteomes" id="UP000823634"/>
    </source>
</evidence>
<dbReference type="GO" id="GO:0004356">
    <property type="term" value="F:glutamine synthetase activity"/>
    <property type="evidence" value="ECO:0007669"/>
    <property type="project" value="InterPro"/>
</dbReference>
<dbReference type="InterPro" id="IPR008146">
    <property type="entry name" value="Gln_synth_cat_dom"/>
</dbReference>
<gene>
    <name evidence="6" type="ORF">IAC61_02770</name>
</gene>
<dbReference type="Gene3D" id="3.30.590.10">
    <property type="entry name" value="Glutamine synthetase/guanido kinase, catalytic domain"/>
    <property type="match status" value="1"/>
</dbReference>
<dbReference type="GO" id="GO:0006542">
    <property type="term" value="P:glutamine biosynthetic process"/>
    <property type="evidence" value="ECO:0007669"/>
    <property type="project" value="InterPro"/>
</dbReference>
<reference evidence="6" key="1">
    <citation type="submission" date="2020-10" db="EMBL/GenBank/DDBJ databases">
        <authorList>
            <person name="Gilroy R."/>
        </authorList>
    </citation>
    <scope>NUCLEOTIDE SEQUENCE</scope>
    <source>
        <strain evidence="6">17113</strain>
    </source>
</reference>
<evidence type="ECO:0000256" key="3">
    <source>
        <dbReference type="SAM" id="Coils"/>
    </source>
</evidence>
<dbReference type="PANTHER" id="PTHR42974">
    <property type="entry name" value="GLUTAMINE SYNTHETASE"/>
    <property type="match status" value="1"/>
</dbReference>
<dbReference type="PANTHER" id="PTHR42974:SF1">
    <property type="entry name" value="TYPE-3 GLUTAMINE SYNTHETASE"/>
    <property type="match status" value="1"/>
</dbReference>
<dbReference type="PROSITE" id="PS51986">
    <property type="entry name" value="GS_BETA_GRASP"/>
    <property type="match status" value="1"/>
</dbReference>
<dbReference type="InterPro" id="IPR008147">
    <property type="entry name" value="Gln_synt_N"/>
</dbReference>
<sequence>MEKSGNDKAVMENGLRGRFGIYSFSGEKISRYLSEDVCQKLSKTSEDGESLPDEIASSLADGMMRWALDNGATHYTHWFQPLNGATAEKHDSFLSGKDGDGHAILHFSGKELIKGEPDASSFPNGGLRATFEARGYTAYDPTSPAFIIKEGESAVLYIPTAFCSYTNEALDEKTPLLRSMDYVSKQAIRVLRLLGDEESSRVISYCGPEQEYFLLDESQFAKRKDLAYCGHTLFGAKPPKGQELEDHYFGPINNRVASFMAEVNEALWSLGVLSKTEHNEVAPCQEELATIYAPSNISADQNQLVMMLLKKIAKKHGLVCLLDEKPFQGINGSGKHNNFSLSTDKGVNLFARDCPYFPVFLSAMIEGIDEYGEELFASCCSYSNDLRLGGEEAPPSIVSAFIGEDNEALVERLLQGKEGEKRERGIIDTGVKTLPYIYKDAGDRNRTSPFAYNGNKFEFRMVGSSAPIAESSTALNVILGRALSDFASALEASSNPDKKEAAAELLVEKLKKHKRILYSGDGYSKEWEKEAERRGLPHLHNAVEGIASLESQKAKDLYGKANVLSERELQSRVEVKYAEYGNKATLDAKTMVHMASKLFLPACLSYSKRLLEQLSLPSGPKPSCLADLAKKLSSKIDEAYQANEKLKQSLKEANAKKGRDLAYFAACRLRLDMGRLRQAIDELELLVDKREWPVPSYGDLLFHTA</sequence>
<dbReference type="InterPro" id="IPR014746">
    <property type="entry name" value="Gln_synth/guanido_kin_cat_dom"/>
</dbReference>
<evidence type="ECO:0000259" key="4">
    <source>
        <dbReference type="PROSITE" id="PS51986"/>
    </source>
</evidence>
<protein>
    <submittedName>
        <fullName evidence="6">Glutamine synthetase III</fullName>
    </submittedName>
</protein>
<evidence type="ECO:0000256" key="2">
    <source>
        <dbReference type="RuleBase" id="RU000384"/>
    </source>
</evidence>
<dbReference type="Pfam" id="PF18318">
    <property type="entry name" value="Gln-synt_C-ter"/>
    <property type="match status" value="1"/>
</dbReference>
<evidence type="ECO:0000259" key="5">
    <source>
        <dbReference type="PROSITE" id="PS51987"/>
    </source>
</evidence>
<organism evidence="6 7">
    <name type="scientific">Candidatus Alloenteromonas pullistercoris</name>
    <dbReference type="NCBI Taxonomy" id="2840785"/>
    <lineage>
        <taxon>Bacteria</taxon>
        <taxon>Bacillati</taxon>
        <taxon>Bacillota</taxon>
        <taxon>Bacillota incertae sedis</taxon>
        <taxon>Candidatus Alloenteromonas</taxon>
    </lineage>
</organism>
<dbReference type="PROSITE" id="PS00181">
    <property type="entry name" value="GLNA_ATP"/>
    <property type="match status" value="1"/>
</dbReference>
<dbReference type="PROSITE" id="PS51987">
    <property type="entry name" value="GS_CATALYTIC"/>
    <property type="match status" value="1"/>
</dbReference>
<name>A0A9D9DER9_9FIRM</name>
<evidence type="ECO:0000313" key="6">
    <source>
        <dbReference type="EMBL" id="MBO8426227.1"/>
    </source>
</evidence>
<reference evidence="6" key="2">
    <citation type="journal article" date="2021" name="PeerJ">
        <title>Extensive microbial diversity within the chicken gut microbiome revealed by metagenomics and culture.</title>
        <authorList>
            <person name="Gilroy R."/>
            <person name="Ravi A."/>
            <person name="Getino M."/>
            <person name="Pursley I."/>
            <person name="Horton D.L."/>
            <person name="Alikhan N.F."/>
            <person name="Baker D."/>
            <person name="Gharbi K."/>
            <person name="Hall N."/>
            <person name="Watson M."/>
            <person name="Adriaenssens E.M."/>
            <person name="Foster-Nyarko E."/>
            <person name="Jarju S."/>
            <person name="Secka A."/>
            <person name="Antonio M."/>
            <person name="Oren A."/>
            <person name="Chaudhuri R.R."/>
            <person name="La Ragione R."/>
            <person name="Hildebrand F."/>
            <person name="Pallen M.J."/>
        </authorList>
    </citation>
    <scope>NUCLEOTIDE SEQUENCE</scope>
    <source>
        <strain evidence="6">17113</strain>
    </source>
</reference>
<dbReference type="SMART" id="SM01230">
    <property type="entry name" value="Gln-synt_C"/>
    <property type="match status" value="1"/>
</dbReference>
<dbReference type="SUPFAM" id="SSF55931">
    <property type="entry name" value="Glutamine synthetase/guanido kinase"/>
    <property type="match status" value="1"/>
</dbReference>
<feature type="domain" description="GS catalytic" evidence="5">
    <location>
        <begin position="172"/>
        <end position="599"/>
    </location>
</feature>
<feature type="coiled-coil region" evidence="3">
    <location>
        <begin position="629"/>
        <end position="656"/>
    </location>
</feature>
<accession>A0A9D9DER9</accession>
<dbReference type="Pfam" id="PF00120">
    <property type="entry name" value="Gln-synt_C"/>
    <property type="match status" value="1"/>
</dbReference>
<dbReference type="AlphaFoldDB" id="A0A9D9DER9"/>